<dbReference type="SUPFAM" id="SSF56645">
    <property type="entry name" value="Acyl-CoA dehydrogenase NM domain-like"/>
    <property type="match status" value="1"/>
</dbReference>
<dbReference type="InterPro" id="IPR009075">
    <property type="entry name" value="AcylCo_DH/oxidase_C"/>
</dbReference>
<keyword evidence="3" id="KW-0285">Flavoprotein</keyword>
<keyword evidence="4" id="KW-0274">FAD</keyword>
<evidence type="ECO:0000259" key="6">
    <source>
        <dbReference type="Pfam" id="PF00441"/>
    </source>
</evidence>
<comment type="caution">
    <text evidence="8">The sequence shown here is derived from an EMBL/GenBank/DDBJ whole genome shotgun (WGS) entry which is preliminary data.</text>
</comment>
<dbReference type="GO" id="GO:0003995">
    <property type="term" value="F:acyl-CoA dehydrogenase activity"/>
    <property type="evidence" value="ECO:0007669"/>
    <property type="project" value="TreeGrafter"/>
</dbReference>
<dbReference type="InterPro" id="IPR009100">
    <property type="entry name" value="AcylCoA_DH/oxidase_NM_dom_sf"/>
</dbReference>
<evidence type="ECO:0000256" key="4">
    <source>
        <dbReference type="ARBA" id="ARBA00022827"/>
    </source>
</evidence>
<evidence type="ECO:0000313" key="9">
    <source>
        <dbReference type="Proteomes" id="UP000193087"/>
    </source>
</evidence>
<dbReference type="RefSeq" id="WP_085251446.1">
    <property type="nucleotide sequence ID" value="NZ_CAJMWJ010000001.1"/>
</dbReference>
<accession>A0A1X2CDP2</accession>
<dbReference type="AlphaFoldDB" id="A0A1X2CDP2"/>
<dbReference type="CDD" id="cd00567">
    <property type="entry name" value="ACAD"/>
    <property type="match status" value="1"/>
</dbReference>
<dbReference type="InterPro" id="IPR013786">
    <property type="entry name" value="AcylCoA_DH/ox_N"/>
</dbReference>
<name>A0A1X2CDP2_9MYCO</name>
<gene>
    <name evidence="8" type="ORF">AWC22_23815</name>
</gene>
<dbReference type="PANTHER" id="PTHR43884:SF20">
    <property type="entry name" value="ACYL-COA DEHYDROGENASE FADE28"/>
    <property type="match status" value="1"/>
</dbReference>
<sequence>MTAVDSPEKILFTSTTQAFVQKEAPLRYVRELHAAGTSFDPAWWRRAAALGWTGLLVPEELGGGSVSGNGVADLAMVAEQLGKTVAPGPLYPVSSVLAGLVDCDDPRAHADLIGSLMSGETVASWAVCEPGRGWAPLDPTVTATATDTGYRIDGIKDRVEAAAQSAVLLVVARCRDEIRQFLVPTATPGVRITAQQSVDLVKQYARVELDGVAVAGSAAVGGAGETARLIERQSQIAQVLQCAEVVGILQTVFDFTVRWALDRHTFGRPLASYQALKHAFADMKMWLEACRATTAAAVADISARAPAAGLSASIAKSYVGELAGRIVQGCVQMHGGIGITWEHDLHLYLRRVALYRAMFGTPEEHNLRVYEAERSAR</sequence>
<dbReference type="GeneID" id="93495963"/>
<reference evidence="8 9" key="1">
    <citation type="submission" date="2016-01" db="EMBL/GenBank/DDBJ databases">
        <title>The new phylogeny of the genus Mycobacterium.</title>
        <authorList>
            <person name="Tarcisio F."/>
            <person name="Conor M."/>
            <person name="Antonella G."/>
            <person name="Elisabetta G."/>
            <person name="Giulia F.S."/>
            <person name="Sara T."/>
            <person name="Anna F."/>
            <person name="Clotilde B."/>
            <person name="Roberto B."/>
            <person name="Veronica D.S."/>
            <person name="Fabio R."/>
            <person name="Monica P."/>
            <person name="Olivier J."/>
            <person name="Enrico T."/>
            <person name="Nicola S."/>
        </authorList>
    </citation>
    <scope>NUCLEOTIDE SEQUENCE [LARGE SCALE GENOMIC DNA]</scope>
    <source>
        <strain evidence="8 9">DSM 45176</strain>
    </source>
</reference>
<keyword evidence="5" id="KW-0560">Oxidoreductase</keyword>
<evidence type="ECO:0000259" key="7">
    <source>
        <dbReference type="Pfam" id="PF02771"/>
    </source>
</evidence>
<evidence type="ECO:0000256" key="3">
    <source>
        <dbReference type="ARBA" id="ARBA00022630"/>
    </source>
</evidence>
<dbReference type="Proteomes" id="UP000193087">
    <property type="component" value="Unassembled WGS sequence"/>
</dbReference>
<dbReference type="Pfam" id="PF00441">
    <property type="entry name" value="Acyl-CoA_dh_1"/>
    <property type="match status" value="1"/>
</dbReference>
<dbReference type="InterPro" id="IPR036250">
    <property type="entry name" value="AcylCo_DH-like_C"/>
</dbReference>
<organism evidence="8 9">
    <name type="scientific">Mycobacterium riyadhense</name>
    <dbReference type="NCBI Taxonomy" id="486698"/>
    <lineage>
        <taxon>Bacteria</taxon>
        <taxon>Bacillati</taxon>
        <taxon>Actinomycetota</taxon>
        <taxon>Actinomycetes</taxon>
        <taxon>Mycobacteriales</taxon>
        <taxon>Mycobacteriaceae</taxon>
        <taxon>Mycobacterium</taxon>
    </lineage>
</organism>
<dbReference type="InterPro" id="IPR046373">
    <property type="entry name" value="Acyl-CoA_Oxase/DH_mid-dom_sf"/>
</dbReference>
<dbReference type="SUPFAM" id="SSF47203">
    <property type="entry name" value="Acyl-CoA dehydrogenase C-terminal domain-like"/>
    <property type="match status" value="1"/>
</dbReference>
<dbReference type="OrthoDB" id="8677713at2"/>
<dbReference type="Gene3D" id="1.20.140.10">
    <property type="entry name" value="Butyryl-CoA Dehydrogenase, subunit A, domain 3"/>
    <property type="match status" value="1"/>
</dbReference>
<evidence type="ECO:0000256" key="5">
    <source>
        <dbReference type="ARBA" id="ARBA00023002"/>
    </source>
</evidence>
<dbReference type="Gene3D" id="1.10.540.10">
    <property type="entry name" value="Acyl-CoA dehydrogenase/oxidase, N-terminal domain"/>
    <property type="match status" value="1"/>
</dbReference>
<evidence type="ECO:0000256" key="1">
    <source>
        <dbReference type="ARBA" id="ARBA00001974"/>
    </source>
</evidence>
<dbReference type="GO" id="GO:0050660">
    <property type="term" value="F:flavin adenine dinucleotide binding"/>
    <property type="evidence" value="ECO:0007669"/>
    <property type="project" value="InterPro"/>
</dbReference>
<proteinExistence type="inferred from homology"/>
<evidence type="ECO:0000313" key="8">
    <source>
        <dbReference type="EMBL" id="ORW74145.1"/>
    </source>
</evidence>
<dbReference type="EMBL" id="LQPQ01000123">
    <property type="protein sequence ID" value="ORW74145.1"/>
    <property type="molecule type" value="Genomic_DNA"/>
</dbReference>
<comment type="cofactor">
    <cofactor evidence="1">
        <name>FAD</name>
        <dbReference type="ChEBI" id="CHEBI:57692"/>
    </cofactor>
</comment>
<comment type="similarity">
    <text evidence="2">Belongs to the acyl-CoA dehydrogenase family.</text>
</comment>
<dbReference type="STRING" id="486698.AWC22_23815"/>
<dbReference type="PANTHER" id="PTHR43884">
    <property type="entry name" value="ACYL-COA DEHYDROGENASE"/>
    <property type="match status" value="1"/>
</dbReference>
<dbReference type="InterPro" id="IPR037069">
    <property type="entry name" value="AcylCoA_DH/ox_N_sf"/>
</dbReference>
<dbReference type="Pfam" id="PF02771">
    <property type="entry name" value="Acyl-CoA_dh_N"/>
    <property type="match status" value="1"/>
</dbReference>
<evidence type="ECO:0000256" key="2">
    <source>
        <dbReference type="ARBA" id="ARBA00009347"/>
    </source>
</evidence>
<keyword evidence="9" id="KW-1185">Reference proteome</keyword>
<feature type="domain" description="Acyl-CoA dehydrogenase/oxidase C-terminal" evidence="6">
    <location>
        <begin position="239"/>
        <end position="367"/>
    </location>
</feature>
<dbReference type="Gene3D" id="2.40.110.10">
    <property type="entry name" value="Butyryl-CoA Dehydrogenase, subunit A, domain 2"/>
    <property type="match status" value="1"/>
</dbReference>
<protein>
    <submittedName>
        <fullName evidence="8">Acyl-CoA dehydrogenase</fullName>
    </submittedName>
</protein>
<feature type="domain" description="Acyl-CoA dehydrogenase/oxidase N-terminal" evidence="7">
    <location>
        <begin position="7"/>
        <end position="95"/>
    </location>
</feature>